<evidence type="ECO:0000313" key="4">
    <source>
        <dbReference type="EMBL" id="TGK87032.1"/>
    </source>
</evidence>
<dbReference type="GO" id="GO:0003723">
    <property type="term" value="F:RNA binding"/>
    <property type="evidence" value="ECO:0007669"/>
    <property type="project" value="InterPro"/>
</dbReference>
<comment type="caution">
    <text evidence="4">The sequence shown here is derived from an EMBL/GenBank/DDBJ whole genome shotgun (WGS) entry which is preliminary data.</text>
</comment>
<sequence length="319" mass="36656">MSSYQSLIRYPYTGRTVFEFLTTKFPYHSPDEWTYLLAENRVKVRGEIASGDLILLEGDSVSYEPIPGRIQEPEVDTNYTILKETEDFLFVDKPGNLPMHPAGRYRTRTLLNLLEESYPKVIPVHRLDRETSGVVVFAKTEESRTWLQKKFESREVKKEYLAVVRGKFDREVFLEGYIGKDLDSAIRKKMKFSLEEFLDSKSVSTNFIPLSYNESQNISLVLVRPVTGRIHQIRVSLLYLGYPILGDKLYGPRETAFLDFVQSGLTKELLAELGAERQLLHAHSVSYMDEGTSQQIVVKSKPLPEIESLFGVESCFNYL</sequence>
<name>A0A4V3JKN3_9LEPT</name>
<dbReference type="SUPFAM" id="SSF55120">
    <property type="entry name" value="Pseudouridine synthase"/>
    <property type="match status" value="1"/>
</dbReference>
<dbReference type="GO" id="GO:0009982">
    <property type="term" value="F:pseudouridine synthase activity"/>
    <property type="evidence" value="ECO:0007669"/>
    <property type="project" value="InterPro"/>
</dbReference>
<gene>
    <name evidence="4" type="ORF">EHQ24_05415</name>
</gene>
<dbReference type="InterPro" id="IPR020103">
    <property type="entry name" value="PsdUridine_synth_cat_dom_sf"/>
</dbReference>
<feature type="domain" description="Pseudouridine synthase RsuA/RluA-like" evidence="3">
    <location>
        <begin position="87"/>
        <end position="237"/>
    </location>
</feature>
<dbReference type="AlphaFoldDB" id="A0A4V3JKN3"/>
<protein>
    <submittedName>
        <fullName evidence="4">RluA family pseudouridine synthase</fullName>
    </submittedName>
</protein>
<dbReference type="RefSeq" id="WP_135600632.1">
    <property type="nucleotide sequence ID" value="NZ_RQFK01000011.1"/>
</dbReference>
<comment type="similarity">
    <text evidence="1">Belongs to the pseudouridine synthase RluA family.</text>
</comment>
<dbReference type="Pfam" id="PF00849">
    <property type="entry name" value="PseudoU_synth_2"/>
    <property type="match status" value="1"/>
</dbReference>
<evidence type="ECO:0000256" key="1">
    <source>
        <dbReference type="ARBA" id="ARBA00010876"/>
    </source>
</evidence>
<dbReference type="OrthoDB" id="305739at2"/>
<accession>A0A4V3JKN3</accession>
<dbReference type="GO" id="GO:0140098">
    <property type="term" value="F:catalytic activity, acting on RNA"/>
    <property type="evidence" value="ECO:0007669"/>
    <property type="project" value="UniProtKB-ARBA"/>
</dbReference>
<evidence type="ECO:0000259" key="3">
    <source>
        <dbReference type="Pfam" id="PF00849"/>
    </source>
</evidence>
<dbReference type="PANTHER" id="PTHR21600:SF44">
    <property type="entry name" value="RIBOSOMAL LARGE SUBUNIT PSEUDOURIDINE SYNTHASE D"/>
    <property type="match status" value="1"/>
</dbReference>
<dbReference type="GO" id="GO:0000455">
    <property type="term" value="P:enzyme-directed rRNA pseudouridine synthesis"/>
    <property type="evidence" value="ECO:0007669"/>
    <property type="project" value="TreeGrafter"/>
</dbReference>
<evidence type="ECO:0000256" key="2">
    <source>
        <dbReference type="ARBA" id="ARBA00023235"/>
    </source>
</evidence>
<organism evidence="4 5">
    <name type="scientific">Leptospira noumeaensis</name>
    <dbReference type="NCBI Taxonomy" id="2484964"/>
    <lineage>
        <taxon>Bacteria</taxon>
        <taxon>Pseudomonadati</taxon>
        <taxon>Spirochaetota</taxon>
        <taxon>Spirochaetia</taxon>
        <taxon>Leptospirales</taxon>
        <taxon>Leptospiraceae</taxon>
        <taxon>Leptospira</taxon>
    </lineage>
</organism>
<dbReference type="EMBL" id="RQFK01000011">
    <property type="protein sequence ID" value="TGK87032.1"/>
    <property type="molecule type" value="Genomic_DNA"/>
</dbReference>
<keyword evidence="5" id="KW-1185">Reference proteome</keyword>
<dbReference type="PROSITE" id="PS01129">
    <property type="entry name" value="PSI_RLU"/>
    <property type="match status" value="1"/>
</dbReference>
<dbReference type="PANTHER" id="PTHR21600">
    <property type="entry name" value="MITOCHONDRIAL RNA PSEUDOURIDINE SYNTHASE"/>
    <property type="match status" value="1"/>
</dbReference>
<dbReference type="InterPro" id="IPR006145">
    <property type="entry name" value="PsdUridine_synth_RsuA/RluA"/>
</dbReference>
<keyword evidence="2" id="KW-0413">Isomerase</keyword>
<evidence type="ECO:0000313" key="5">
    <source>
        <dbReference type="Proteomes" id="UP000298009"/>
    </source>
</evidence>
<dbReference type="InterPro" id="IPR006224">
    <property type="entry name" value="PsdUridine_synth_RluA-like_CS"/>
</dbReference>
<dbReference type="Gene3D" id="3.30.2350.10">
    <property type="entry name" value="Pseudouridine synthase"/>
    <property type="match status" value="1"/>
</dbReference>
<reference evidence="4" key="1">
    <citation type="journal article" date="2019" name="PLoS Negl. Trop. Dis.">
        <title>Revisiting the worldwide diversity of Leptospira species in the environment.</title>
        <authorList>
            <person name="Vincent A.T."/>
            <person name="Schiettekatte O."/>
            <person name="Bourhy P."/>
            <person name="Veyrier F.J."/>
            <person name="Picardeau M."/>
        </authorList>
    </citation>
    <scope>NUCLEOTIDE SEQUENCE [LARGE SCALE GENOMIC DNA]</scope>
    <source>
        <strain evidence="4">201800287</strain>
    </source>
</reference>
<proteinExistence type="inferred from homology"/>
<dbReference type="Proteomes" id="UP000298009">
    <property type="component" value="Unassembled WGS sequence"/>
</dbReference>
<dbReference type="InterPro" id="IPR050188">
    <property type="entry name" value="RluA_PseudoU_synthase"/>
</dbReference>